<sequence>MDPTKSRQDSSERTPLLNGEGGSNAGAAPTSRGAHHHQASGSKLAQFFTNSHYTPGTDHHSLIVRSAAYSWHTLKATLLSSYVNLLLVLVPIGIAAGMLKWSAAAVFTLNFFAIIPLAAVLAFATEALAADLGEALGGLLNATFGNAVELIVSIVALRDGQIEVVQSSMLGSILSNLLLVMGMCFLFGGLRHRGSSGHGSEQVFSAAVAQTTCSLMALSSASLVLPAALYAVMDQNHSGAKRESILVFSRGTAIILLILYVLYLVFQLRTHRNLFDPEMDGAAAIAEDETTQTPEVEAAEDDEPEVHLGPASAFGVLVVVTVLVSICADYLVGSIDEIVASTSMSKAFIGLILLPIVGNAAEHASAVYSAVQNKMDLAMSVAIGSSIQIALGVTPFLVIVGWIMNRDMTLRFETFQTVSFAVSVLVVTYTVQDGKSNYLEGAMLIGLYTIIAVAFYATPADAMDSAMTFFSNGN</sequence>
<evidence type="ECO:0000256" key="8">
    <source>
        <dbReference type="ARBA" id="ARBA00023065"/>
    </source>
</evidence>
<dbReference type="RefSeq" id="XP_018706545.1">
    <property type="nucleotide sequence ID" value="XM_018845838.1"/>
</dbReference>
<keyword evidence="6 10" id="KW-0106">Calcium</keyword>
<evidence type="ECO:0000256" key="6">
    <source>
        <dbReference type="ARBA" id="ARBA00022837"/>
    </source>
</evidence>
<feature type="transmembrane region" description="Helical" evidence="10">
    <location>
        <begin position="169"/>
        <end position="188"/>
    </location>
</feature>
<dbReference type="InterPro" id="IPR004713">
    <property type="entry name" value="CaH_exchang"/>
</dbReference>
<evidence type="ECO:0000256" key="4">
    <source>
        <dbReference type="ARBA" id="ARBA00022568"/>
    </source>
</evidence>
<dbReference type="InterPro" id="IPR004798">
    <property type="entry name" value="CAX-like"/>
</dbReference>
<evidence type="ECO:0000256" key="3">
    <source>
        <dbReference type="ARBA" id="ARBA00022448"/>
    </source>
</evidence>
<feature type="region of interest" description="Disordered" evidence="11">
    <location>
        <begin position="1"/>
        <end position="36"/>
    </location>
</feature>
<feature type="transmembrane region" description="Helical" evidence="10">
    <location>
        <begin position="344"/>
        <end position="361"/>
    </location>
</feature>
<comment type="similarity">
    <text evidence="2 10">Belongs to the Ca(2+):cation antiporter (CaCA) (TC 2.A.19) family.</text>
</comment>
<evidence type="ECO:0000256" key="2">
    <source>
        <dbReference type="ARBA" id="ARBA00008170"/>
    </source>
</evidence>
<dbReference type="EMBL" id="AZHB01000004">
    <property type="protein sequence ID" value="OAA70258.1"/>
    <property type="molecule type" value="Genomic_DNA"/>
</dbReference>
<dbReference type="PANTHER" id="PTHR31503">
    <property type="entry name" value="VACUOLAR CALCIUM ION TRANSPORTER"/>
    <property type="match status" value="1"/>
</dbReference>
<feature type="transmembrane region" description="Helical" evidence="10">
    <location>
        <begin position="381"/>
        <end position="403"/>
    </location>
</feature>
<dbReference type="AlphaFoldDB" id="A0A168BL71"/>
<keyword evidence="8 10" id="KW-0406">Ion transport</keyword>
<evidence type="ECO:0000256" key="5">
    <source>
        <dbReference type="ARBA" id="ARBA00022692"/>
    </source>
</evidence>
<keyword evidence="3 10" id="KW-0813">Transport</keyword>
<keyword evidence="7 10" id="KW-1133">Transmembrane helix</keyword>
<protein>
    <recommendedName>
        <fullName evidence="10">Vacuolar calcium ion transporter</fullName>
    </recommendedName>
</protein>
<feature type="transmembrane region" description="Helical" evidence="10">
    <location>
        <begin position="438"/>
        <end position="457"/>
    </location>
</feature>
<dbReference type="GO" id="GO:0006874">
    <property type="term" value="P:intracellular calcium ion homeostasis"/>
    <property type="evidence" value="ECO:0007669"/>
    <property type="project" value="TreeGrafter"/>
</dbReference>
<dbReference type="OrthoDB" id="1699231at2759"/>
<dbReference type="InterPro" id="IPR044880">
    <property type="entry name" value="NCX_ion-bd_dom_sf"/>
</dbReference>
<evidence type="ECO:0000259" key="12">
    <source>
        <dbReference type="Pfam" id="PF01699"/>
    </source>
</evidence>
<dbReference type="FunFam" id="1.20.1420.30:FF:000011">
    <property type="entry name" value="Vacuolar calcium ion transporter"/>
    <property type="match status" value="1"/>
</dbReference>
<dbReference type="Pfam" id="PF01699">
    <property type="entry name" value="Na_Ca_ex"/>
    <property type="match status" value="2"/>
</dbReference>
<accession>A0A168BL71</accession>
<evidence type="ECO:0000256" key="7">
    <source>
        <dbReference type="ARBA" id="ARBA00022989"/>
    </source>
</evidence>
<keyword evidence="4 10" id="KW-0109">Calcium transport</keyword>
<keyword evidence="10" id="KW-0050">Antiport</keyword>
<proteinExistence type="inferred from homology"/>
<gene>
    <name evidence="13" type="ORF">ISF_02232</name>
</gene>
<keyword evidence="5 10" id="KW-0812">Transmembrane</keyword>
<dbReference type="Gene3D" id="1.20.1420.30">
    <property type="entry name" value="NCX, central ion-binding region"/>
    <property type="match status" value="2"/>
</dbReference>
<reference evidence="13 14" key="1">
    <citation type="journal article" date="2016" name="Genome Biol. Evol.">
        <title>Divergent and convergent evolution of fungal pathogenicity.</title>
        <authorList>
            <person name="Shang Y."/>
            <person name="Xiao G."/>
            <person name="Zheng P."/>
            <person name="Cen K."/>
            <person name="Zhan S."/>
            <person name="Wang C."/>
        </authorList>
    </citation>
    <scope>NUCLEOTIDE SEQUENCE [LARGE SCALE GENOMIC DNA]</scope>
    <source>
        <strain evidence="13 14">ARSEF 2679</strain>
    </source>
</reference>
<dbReference type="NCBIfam" id="TIGR00846">
    <property type="entry name" value="caca2"/>
    <property type="match status" value="1"/>
</dbReference>
<evidence type="ECO:0000256" key="10">
    <source>
        <dbReference type="RuleBase" id="RU365028"/>
    </source>
</evidence>
<evidence type="ECO:0000313" key="13">
    <source>
        <dbReference type="EMBL" id="OAA70258.1"/>
    </source>
</evidence>
<dbReference type="GO" id="GO:0012505">
    <property type="term" value="C:endomembrane system"/>
    <property type="evidence" value="ECO:0007669"/>
    <property type="project" value="UniProtKB-SubCell"/>
</dbReference>
<dbReference type="GO" id="GO:0000329">
    <property type="term" value="C:fungal-type vacuole membrane"/>
    <property type="evidence" value="ECO:0007669"/>
    <property type="project" value="TreeGrafter"/>
</dbReference>
<dbReference type="STRING" id="1081104.A0A168BL71"/>
<dbReference type="GO" id="GO:0015369">
    <property type="term" value="F:calcium:proton antiporter activity"/>
    <property type="evidence" value="ECO:0007669"/>
    <property type="project" value="UniProtKB-UniRule"/>
</dbReference>
<evidence type="ECO:0000313" key="14">
    <source>
        <dbReference type="Proteomes" id="UP000076744"/>
    </source>
</evidence>
<feature type="domain" description="Sodium/calcium exchanger membrane region" evidence="12">
    <location>
        <begin position="313"/>
        <end position="456"/>
    </location>
</feature>
<name>A0A168BL71_CORFA</name>
<dbReference type="NCBIfam" id="TIGR00378">
    <property type="entry name" value="cax"/>
    <property type="match status" value="1"/>
</dbReference>
<feature type="transmembrane region" description="Helical" evidence="10">
    <location>
        <begin position="311"/>
        <end position="332"/>
    </location>
</feature>
<feature type="transmembrane region" description="Helical" evidence="10">
    <location>
        <begin position="106"/>
        <end position="124"/>
    </location>
</feature>
<keyword evidence="14" id="KW-1185">Reference proteome</keyword>
<feature type="compositionally biased region" description="Basic and acidic residues" evidence="11">
    <location>
        <begin position="1"/>
        <end position="12"/>
    </location>
</feature>
<evidence type="ECO:0000256" key="11">
    <source>
        <dbReference type="SAM" id="MobiDB-lite"/>
    </source>
</evidence>
<feature type="transmembrane region" description="Helical" evidence="10">
    <location>
        <begin position="79"/>
        <end position="99"/>
    </location>
</feature>
<comment type="caution">
    <text evidence="10">Lacks conserved residue(s) required for the propagation of feature annotation.</text>
</comment>
<dbReference type="InterPro" id="IPR004837">
    <property type="entry name" value="NaCa_Exmemb"/>
</dbReference>
<feature type="transmembrane region" description="Helical" evidence="10">
    <location>
        <begin position="208"/>
        <end position="233"/>
    </location>
</feature>
<organism evidence="13 14">
    <name type="scientific">Cordyceps fumosorosea (strain ARSEF 2679)</name>
    <name type="common">Isaria fumosorosea</name>
    <dbReference type="NCBI Taxonomy" id="1081104"/>
    <lineage>
        <taxon>Eukaryota</taxon>
        <taxon>Fungi</taxon>
        <taxon>Dikarya</taxon>
        <taxon>Ascomycota</taxon>
        <taxon>Pezizomycotina</taxon>
        <taxon>Sordariomycetes</taxon>
        <taxon>Hypocreomycetidae</taxon>
        <taxon>Hypocreales</taxon>
        <taxon>Cordycipitaceae</taxon>
        <taxon>Cordyceps</taxon>
    </lineage>
</organism>
<feature type="transmembrane region" description="Helical" evidence="10">
    <location>
        <begin position="136"/>
        <end position="157"/>
    </location>
</feature>
<keyword evidence="9 10" id="KW-0472">Membrane</keyword>
<feature type="domain" description="Sodium/calcium exchanger membrane region" evidence="12">
    <location>
        <begin position="103"/>
        <end position="268"/>
    </location>
</feature>
<dbReference type="Proteomes" id="UP000076744">
    <property type="component" value="Unassembled WGS sequence"/>
</dbReference>
<evidence type="ECO:0000256" key="1">
    <source>
        <dbReference type="ARBA" id="ARBA00004127"/>
    </source>
</evidence>
<dbReference type="GeneID" id="30018524"/>
<comment type="function">
    <text evidence="10">Has a role in promoting intracellular calcium ion sequestration via the exchange of calcium ions for hydrogen ions across the vacuolar membrane. Involved also in manganese ion homeostasis via its uptake into the vacuole.</text>
</comment>
<evidence type="ECO:0000256" key="9">
    <source>
        <dbReference type="ARBA" id="ARBA00023136"/>
    </source>
</evidence>
<dbReference type="PANTHER" id="PTHR31503:SF22">
    <property type="entry name" value="VACUOLAR CALCIUM ION TRANSPORTER"/>
    <property type="match status" value="1"/>
</dbReference>
<comment type="caution">
    <text evidence="13">The sequence shown here is derived from an EMBL/GenBank/DDBJ whole genome shotgun (WGS) entry which is preliminary data.</text>
</comment>
<comment type="subcellular location">
    <subcellularLocation>
        <location evidence="1">Endomembrane system</location>
        <topology evidence="1">Multi-pass membrane protein</topology>
    </subcellularLocation>
    <subcellularLocation>
        <location evidence="10">Vacuole membrane</location>
    </subcellularLocation>
</comment>
<keyword evidence="10" id="KW-0926">Vacuole</keyword>
<feature type="transmembrane region" description="Helical" evidence="10">
    <location>
        <begin position="245"/>
        <end position="266"/>
    </location>
</feature>